<dbReference type="RefSeq" id="WP_024541820.1">
    <property type="nucleotide sequence ID" value="NZ_CATZAR010000011.1"/>
</dbReference>
<dbReference type="Proteomes" id="UP001189773">
    <property type="component" value="Unassembled WGS sequence"/>
</dbReference>
<evidence type="ECO:0000313" key="3">
    <source>
        <dbReference type="Proteomes" id="UP001189773"/>
    </source>
</evidence>
<protein>
    <recommendedName>
        <fullName evidence="1">TniQ domain-containing protein</fullName>
    </recommendedName>
</protein>
<dbReference type="InterPro" id="IPR009492">
    <property type="entry name" value="TniQ"/>
</dbReference>
<dbReference type="EMBL" id="CATZAR010000011">
    <property type="protein sequence ID" value="CAJ0799577.1"/>
    <property type="molecule type" value="Genomic_DNA"/>
</dbReference>
<name>A0ABM9JPX5_9RALS</name>
<comment type="caution">
    <text evidence="2">The sequence shown here is derived from an EMBL/GenBank/DDBJ whole genome shotgun (WGS) entry which is preliminary data.</text>
</comment>
<gene>
    <name evidence="2" type="ORF">LMG18095_03344</name>
</gene>
<organism evidence="2 3">
    <name type="scientific">Ralstonia thomasii</name>
    <dbReference type="NCBI Taxonomy" id="3058596"/>
    <lineage>
        <taxon>Bacteria</taxon>
        <taxon>Pseudomonadati</taxon>
        <taxon>Pseudomonadota</taxon>
        <taxon>Betaproteobacteria</taxon>
        <taxon>Burkholderiales</taxon>
        <taxon>Burkholderiaceae</taxon>
        <taxon>Ralstonia</taxon>
    </lineage>
</organism>
<keyword evidence="3" id="KW-1185">Reference proteome</keyword>
<accession>A0ABM9JPX5</accession>
<sequence length="432" mass="47601">MTTQFVNPRSTLHALAPIGIGTPEVESLLSYLCRLAASHAVSVTELSRKVAGTIGQELSANYNWKRLHLSGNGEAASNWSGALSALTSVGNLDRLTLLPWRDVIAQQSLTTTLARWCPKCLTEDRESGQSPYFRLAWEVGCVTTCPRHQTQLVHICPDCGRTDARHKFAYVVPGWCAHCGAFLGDVEHRNPATPEEIWKASQVGEMVAAQATLESLPTRALLHESVGELVTRLDNGKSAAFARRIGLSKATVHHWLKDGGIPALPAHLRIASQAGLSLHKLLAGDLAGWSPATVPCQQLAMLFPRHGQRAPRRTLDWDQIRVELMAMRTLPVPVSVAEAARRLDIDVRLLYQNANTEARILAERWQQYMRRRGEQSLENAREAIDAACVDIVDEGKAINLREMRARVPQQVLGSVRGVISLLRGAKERIESN</sequence>
<proteinExistence type="predicted"/>
<evidence type="ECO:0000259" key="1">
    <source>
        <dbReference type="Pfam" id="PF06527"/>
    </source>
</evidence>
<feature type="domain" description="TniQ" evidence="1">
    <location>
        <begin position="17"/>
        <end position="152"/>
    </location>
</feature>
<reference evidence="2 3" key="1">
    <citation type="submission" date="2023-07" db="EMBL/GenBank/DDBJ databases">
        <authorList>
            <person name="Peeters C."/>
        </authorList>
    </citation>
    <scope>NUCLEOTIDE SEQUENCE [LARGE SCALE GENOMIC DNA]</scope>
    <source>
        <strain evidence="2 3">LMG 18095</strain>
    </source>
</reference>
<dbReference type="Pfam" id="PF06527">
    <property type="entry name" value="TniQ"/>
    <property type="match status" value="1"/>
</dbReference>
<evidence type="ECO:0000313" key="2">
    <source>
        <dbReference type="EMBL" id="CAJ0799577.1"/>
    </source>
</evidence>